<dbReference type="EMBL" id="JBHTEB010000001">
    <property type="protein sequence ID" value="MFD0314931.1"/>
    <property type="molecule type" value="Genomic_DNA"/>
</dbReference>
<keyword evidence="3" id="KW-1185">Reference proteome</keyword>
<comment type="caution">
    <text evidence="2">The sequence shown here is derived from an EMBL/GenBank/DDBJ whole genome shotgun (WGS) entry which is preliminary data.</text>
</comment>
<feature type="region of interest" description="Disordered" evidence="1">
    <location>
        <begin position="121"/>
        <end position="143"/>
    </location>
</feature>
<dbReference type="Proteomes" id="UP001597023">
    <property type="component" value="Unassembled WGS sequence"/>
</dbReference>
<proteinExistence type="predicted"/>
<evidence type="ECO:0000313" key="2">
    <source>
        <dbReference type="EMBL" id="MFD0314931.1"/>
    </source>
</evidence>
<evidence type="ECO:0000313" key="3">
    <source>
        <dbReference type="Proteomes" id="UP001597023"/>
    </source>
</evidence>
<dbReference type="RefSeq" id="WP_381607489.1">
    <property type="nucleotide sequence ID" value="NZ_JBHTEB010000001.1"/>
</dbReference>
<gene>
    <name evidence="2" type="ORF">ACFQZ6_11955</name>
</gene>
<reference evidence="3" key="1">
    <citation type="journal article" date="2019" name="Int. J. Syst. Evol. Microbiol.">
        <title>The Global Catalogue of Microorganisms (GCM) 10K type strain sequencing project: providing services to taxonomists for standard genome sequencing and annotation.</title>
        <authorList>
            <consortium name="The Broad Institute Genomics Platform"/>
            <consortium name="The Broad Institute Genome Sequencing Center for Infectious Disease"/>
            <person name="Wu L."/>
            <person name="Ma J."/>
        </authorList>
    </citation>
    <scope>NUCLEOTIDE SEQUENCE [LARGE SCALE GENOMIC DNA]</scope>
    <source>
        <strain evidence="3">CGMCC 4.7400</strain>
    </source>
</reference>
<protein>
    <recommendedName>
        <fullName evidence="4">Lipoprotein</fullName>
    </recommendedName>
</protein>
<organism evidence="2 3">
    <name type="scientific">Streptomyces flavalbus</name>
    <dbReference type="NCBI Taxonomy" id="2665155"/>
    <lineage>
        <taxon>Bacteria</taxon>
        <taxon>Bacillati</taxon>
        <taxon>Actinomycetota</taxon>
        <taxon>Actinomycetes</taxon>
        <taxon>Kitasatosporales</taxon>
        <taxon>Streptomycetaceae</taxon>
        <taxon>Streptomyces</taxon>
    </lineage>
</organism>
<evidence type="ECO:0008006" key="4">
    <source>
        <dbReference type="Google" id="ProtNLM"/>
    </source>
</evidence>
<sequence length="165" mass="17163">MAGMVGLAVVAVGGLVACEPGQLSSTSVAFTTDELMTRELERRDTGVQWLNCTASFGNGDNTTPTASEDTVADVDCQGRTDSGKEITVDGNVTRAVNNACVRGQLTVKVDGRERFRVTGLGDCDAAPSTPPVGNPGGQQPGPTVTVTVTKTVYCQQAPRCWPDGK</sequence>
<evidence type="ECO:0000256" key="1">
    <source>
        <dbReference type="SAM" id="MobiDB-lite"/>
    </source>
</evidence>
<name>A0ABW2WAN5_9ACTN</name>
<accession>A0ABW2WAN5</accession>